<evidence type="ECO:0000313" key="12">
    <source>
        <dbReference type="Proteomes" id="UP001243989"/>
    </source>
</evidence>
<evidence type="ECO:0000256" key="9">
    <source>
        <dbReference type="SAM" id="MobiDB-lite"/>
    </source>
</evidence>
<dbReference type="Gene3D" id="3.40.50.1360">
    <property type="match status" value="1"/>
</dbReference>
<evidence type="ECO:0000256" key="7">
    <source>
        <dbReference type="ARBA" id="ARBA00049961"/>
    </source>
</evidence>
<gene>
    <name evidence="11" type="ORF">BDP81DRAFT_396390</name>
</gene>
<comment type="similarity">
    <text evidence="2">Belongs to the glucosamine/galactosamine-6-phosphate isomerase family.</text>
</comment>
<evidence type="ECO:0000256" key="1">
    <source>
        <dbReference type="ARBA" id="ARBA00000644"/>
    </source>
</evidence>
<keyword evidence="6" id="KW-0119">Carbohydrate metabolism</keyword>
<keyword evidence="5" id="KW-0378">Hydrolase</keyword>
<feature type="region of interest" description="Disordered" evidence="9">
    <location>
        <begin position="391"/>
        <end position="454"/>
    </location>
</feature>
<evidence type="ECO:0000256" key="2">
    <source>
        <dbReference type="ARBA" id="ARBA00005526"/>
    </source>
</evidence>
<dbReference type="GO" id="GO:0006043">
    <property type="term" value="P:glucosamine catabolic process"/>
    <property type="evidence" value="ECO:0007669"/>
    <property type="project" value="TreeGrafter"/>
</dbReference>
<dbReference type="GO" id="GO:0004342">
    <property type="term" value="F:glucosamine-6-phosphate deaminase activity"/>
    <property type="evidence" value="ECO:0007669"/>
    <property type="project" value="UniProtKB-EC"/>
</dbReference>
<keyword evidence="11" id="KW-0413">Isomerase</keyword>
<evidence type="ECO:0000256" key="4">
    <source>
        <dbReference type="ARBA" id="ARBA00017067"/>
    </source>
</evidence>
<dbReference type="GO" id="GO:0005829">
    <property type="term" value="C:cytosol"/>
    <property type="evidence" value="ECO:0007669"/>
    <property type="project" value="UniProtKB-ARBA"/>
</dbReference>
<dbReference type="RefSeq" id="XP_060443026.1">
    <property type="nucleotide sequence ID" value="XM_060588183.1"/>
</dbReference>
<dbReference type="AlphaFoldDB" id="A0AAJ0ECW6"/>
<dbReference type="NCBIfam" id="TIGR00502">
    <property type="entry name" value="nagB"/>
    <property type="match status" value="1"/>
</dbReference>
<sequence>MRLIIRDDAEAASAYVANYVVDRIKHFNPTPAHPFVLGLPTGSSPLGVYKILVQKYKAGEISFENVITFNMDEYVGIPRDHPESYHSFMWKHLFSHVNIHPQNVNILNGQNPNLEAECVAYESKIKAVGGIDLFLAGIGEDGHIAFNEPGSSLASRTRVKTLAYDTILANSRFFGNDVDQVPRLALTVGVQTVLEAREVVAIILGAKKALALQRCIEQGVNHMWTLSSLQLHPHPMIVVDEDATLELQVKTVKVRPPSSLLSPTPPSPTRGLTPVKTPVLQIHRKSSPRTRLRTNPPLQNPHRALPAPIPITRIDEVDTPTILHPQPTTSRLLRASPATEYPIRSRSTSPDIELVFESMASRTKSPSEQQLRAVTPDLVTDRMAERIPGVPALAGRLTPNPEQQQQQTSSISRSVTPELVPDRMASRIPEPSLARRLTPNPEQQMMSRVNAVGA</sequence>
<dbReference type="InterPro" id="IPR006148">
    <property type="entry name" value="Glc/Gal-6P_isomerase"/>
</dbReference>
<dbReference type="InterPro" id="IPR037171">
    <property type="entry name" value="NagB/RpiA_transferase-like"/>
</dbReference>
<comment type="catalytic activity">
    <reaction evidence="1">
        <text>alpha-D-glucosamine 6-phosphate + H2O = beta-D-fructose 6-phosphate + NH4(+)</text>
        <dbReference type="Rhea" id="RHEA:12172"/>
        <dbReference type="ChEBI" id="CHEBI:15377"/>
        <dbReference type="ChEBI" id="CHEBI:28938"/>
        <dbReference type="ChEBI" id="CHEBI:57634"/>
        <dbReference type="ChEBI" id="CHEBI:75989"/>
        <dbReference type="EC" id="3.5.99.6"/>
    </reaction>
</comment>
<feature type="domain" description="Glucosamine/galactosamine-6-phosphate isomerase" evidence="10">
    <location>
        <begin position="8"/>
        <end position="222"/>
    </location>
</feature>
<evidence type="ECO:0000259" key="10">
    <source>
        <dbReference type="Pfam" id="PF01182"/>
    </source>
</evidence>
<dbReference type="InterPro" id="IPR004547">
    <property type="entry name" value="Glucosamine6P_isomerase"/>
</dbReference>
<dbReference type="GO" id="GO:0042802">
    <property type="term" value="F:identical protein binding"/>
    <property type="evidence" value="ECO:0007669"/>
    <property type="project" value="TreeGrafter"/>
</dbReference>
<dbReference type="CDD" id="cd01399">
    <property type="entry name" value="GlcN6P_deaminase"/>
    <property type="match status" value="1"/>
</dbReference>
<evidence type="ECO:0000313" key="11">
    <source>
        <dbReference type="EMBL" id="KAK1634419.1"/>
    </source>
</evidence>
<evidence type="ECO:0000256" key="8">
    <source>
        <dbReference type="ARBA" id="ARBA00050047"/>
    </source>
</evidence>
<comment type="caution">
    <text evidence="11">The sequence shown here is derived from an EMBL/GenBank/DDBJ whole genome shotgun (WGS) entry which is preliminary data.</text>
</comment>
<evidence type="ECO:0000256" key="5">
    <source>
        <dbReference type="ARBA" id="ARBA00022801"/>
    </source>
</evidence>
<dbReference type="Proteomes" id="UP001243989">
    <property type="component" value="Unassembled WGS sequence"/>
</dbReference>
<dbReference type="GO" id="GO:0019262">
    <property type="term" value="P:N-acetylneuraminate catabolic process"/>
    <property type="evidence" value="ECO:0007669"/>
    <property type="project" value="TreeGrafter"/>
</dbReference>
<accession>A0AAJ0ECW6</accession>
<dbReference type="GO" id="GO:0006046">
    <property type="term" value="P:N-acetylglucosamine catabolic process"/>
    <property type="evidence" value="ECO:0007669"/>
    <property type="project" value="TreeGrafter"/>
</dbReference>
<dbReference type="PANTHER" id="PTHR11280:SF5">
    <property type="entry name" value="GLUCOSAMINE-6-PHOSPHATE ISOMERASE"/>
    <property type="match status" value="1"/>
</dbReference>
<dbReference type="PANTHER" id="PTHR11280">
    <property type="entry name" value="GLUCOSAMINE-6-PHOSPHATE ISOMERASE"/>
    <property type="match status" value="1"/>
</dbReference>
<dbReference type="Pfam" id="PF01182">
    <property type="entry name" value="Glucosamine_iso"/>
    <property type="match status" value="1"/>
</dbReference>
<dbReference type="PROSITE" id="PS01161">
    <property type="entry name" value="GLC_GALNAC_ISOMERASE"/>
    <property type="match status" value="1"/>
</dbReference>
<proteinExistence type="inferred from homology"/>
<organism evidence="11 12">
    <name type="scientific">Colletotrichum phormii</name>
    <dbReference type="NCBI Taxonomy" id="359342"/>
    <lineage>
        <taxon>Eukaryota</taxon>
        <taxon>Fungi</taxon>
        <taxon>Dikarya</taxon>
        <taxon>Ascomycota</taxon>
        <taxon>Pezizomycotina</taxon>
        <taxon>Sordariomycetes</taxon>
        <taxon>Hypocreomycetidae</taxon>
        <taxon>Glomerellales</taxon>
        <taxon>Glomerellaceae</taxon>
        <taxon>Colletotrichum</taxon>
        <taxon>Colletotrichum acutatum species complex</taxon>
    </lineage>
</organism>
<dbReference type="InterPro" id="IPR018321">
    <property type="entry name" value="Glucosamine6P_isomerase_CS"/>
</dbReference>
<evidence type="ECO:0000256" key="3">
    <source>
        <dbReference type="ARBA" id="ARBA00012680"/>
    </source>
</evidence>
<dbReference type="FunFam" id="3.40.50.1360:FF:000002">
    <property type="entry name" value="Glucosamine-6-phosphate deaminase"/>
    <property type="match status" value="1"/>
</dbReference>
<dbReference type="EC" id="3.5.99.6" evidence="3"/>
<dbReference type="GO" id="GO:0005975">
    <property type="term" value="P:carbohydrate metabolic process"/>
    <property type="evidence" value="ECO:0007669"/>
    <property type="project" value="InterPro"/>
</dbReference>
<evidence type="ECO:0000256" key="6">
    <source>
        <dbReference type="ARBA" id="ARBA00023277"/>
    </source>
</evidence>
<dbReference type="GO" id="GO:0016853">
    <property type="term" value="F:isomerase activity"/>
    <property type="evidence" value="ECO:0007669"/>
    <property type="project" value="UniProtKB-KW"/>
</dbReference>
<comment type="function">
    <text evidence="7">Catalyzes the reversible conversion of alpha-D-glucosamine 6-phosphate (GlcN-6P) into beta-D-fructose 6-phosphate (Fru-6P) and ammonium ion, a regulatory reaction step in de novo uridine diphosphate-N-acetyl-alpha-D-glucosamine (UDP-GlcNAc) biosynthesis via hexosamine pathway.</text>
</comment>
<dbReference type="SUPFAM" id="SSF100950">
    <property type="entry name" value="NagB/RpiA/CoA transferase-like"/>
    <property type="match status" value="1"/>
</dbReference>
<name>A0AAJ0ECW6_9PEZI</name>
<dbReference type="HAMAP" id="MF_01241">
    <property type="entry name" value="GlcN6P_deamin"/>
    <property type="match status" value="1"/>
</dbReference>
<reference evidence="11" key="1">
    <citation type="submission" date="2021-06" db="EMBL/GenBank/DDBJ databases">
        <title>Comparative genomics, transcriptomics and evolutionary studies reveal genomic signatures of adaptation to plant cell wall in hemibiotrophic fungi.</title>
        <authorList>
            <consortium name="DOE Joint Genome Institute"/>
            <person name="Baroncelli R."/>
            <person name="Diaz J.F."/>
            <person name="Benocci T."/>
            <person name="Peng M."/>
            <person name="Battaglia E."/>
            <person name="Haridas S."/>
            <person name="Andreopoulos W."/>
            <person name="Labutti K."/>
            <person name="Pangilinan J."/>
            <person name="Floch G.L."/>
            <person name="Makela M.R."/>
            <person name="Henrissat B."/>
            <person name="Grigoriev I.V."/>
            <person name="Crouch J.A."/>
            <person name="De Vries R.P."/>
            <person name="Sukno S.A."/>
            <person name="Thon M.R."/>
        </authorList>
    </citation>
    <scope>NUCLEOTIDE SEQUENCE</scope>
    <source>
        <strain evidence="11">CBS 102054</strain>
    </source>
</reference>
<protein>
    <recommendedName>
        <fullName evidence="4">Glucosamine-6-phosphate deaminase</fullName>
        <ecNumber evidence="3">3.5.99.6</ecNumber>
    </recommendedName>
    <alternativeName>
        <fullName evidence="8">Glucosamine-6-phosphate isomerase</fullName>
    </alternativeName>
</protein>
<dbReference type="GeneID" id="85473045"/>
<feature type="region of interest" description="Disordered" evidence="9">
    <location>
        <begin position="284"/>
        <end position="306"/>
    </location>
</feature>
<dbReference type="EMBL" id="JAHMHQ010000015">
    <property type="protein sequence ID" value="KAK1634419.1"/>
    <property type="molecule type" value="Genomic_DNA"/>
</dbReference>
<keyword evidence="12" id="KW-1185">Reference proteome</keyword>